<organism evidence="3 4">
    <name type="scientific">Streptococcus mitis</name>
    <dbReference type="NCBI Taxonomy" id="28037"/>
    <lineage>
        <taxon>Bacteria</taxon>
        <taxon>Bacillati</taxon>
        <taxon>Bacillota</taxon>
        <taxon>Bacilli</taxon>
        <taxon>Lactobacillales</taxon>
        <taxon>Streptococcaceae</taxon>
        <taxon>Streptococcus</taxon>
        <taxon>Streptococcus mitis group</taxon>
    </lineage>
</organism>
<gene>
    <name evidence="3" type="ORF">D8856_01860</name>
</gene>
<dbReference type="EMBL" id="RJNQ01000003">
    <property type="protein sequence ID" value="RSI78959.1"/>
    <property type="molecule type" value="Genomic_DNA"/>
</dbReference>
<dbReference type="Pfam" id="PF13349">
    <property type="entry name" value="DUF4097"/>
    <property type="match status" value="1"/>
</dbReference>
<keyword evidence="1" id="KW-0472">Membrane</keyword>
<proteinExistence type="predicted"/>
<protein>
    <recommendedName>
        <fullName evidence="2">DUF4097 domain-containing protein</fullName>
    </recommendedName>
</protein>
<feature type="transmembrane region" description="Helical" evidence="1">
    <location>
        <begin position="7"/>
        <end position="27"/>
    </location>
</feature>
<evidence type="ECO:0000259" key="2">
    <source>
        <dbReference type="Pfam" id="PF13349"/>
    </source>
</evidence>
<dbReference type="InterPro" id="IPR025164">
    <property type="entry name" value="Toastrack_DUF4097"/>
</dbReference>
<keyword evidence="1" id="KW-0812">Transmembrane</keyword>
<dbReference type="AlphaFoldDB" id="A0A428CLK0"/>
<keyword evidence="1" id="KW-1133">Transmembrane helix</keyword>
<accession>A0A428CLK0</accession>
<feature type="domain" description="DUF4097" evidence="2">
    <location>
        <begin position="57"/>
        <end position="301"/>
    </location>
</feature>
<sequence length="316" mass="35392">MRKLTKGFLIFGVVSTILGFIMIVAGAQSNGIQSLLAMSKDPVYDNRIEEVTFGSEVEKLDLTLEDHSLTITESVDDKIHISYHPSVSGHHDLTTGMSDKTLSVTDKQTSQHRFLGSGIEGLLRIASNYSHRFDEVVLSLPKGRTLKAINVSANRGQTNIRQANLENATIKTKGYLLRLTESSIKNSTLTTPHIINIFDTELTDSQVKTEGEHLHVENIQIHGKVELEARSDLNIILTKEERQRINLNLTAKHGSIIHFTREGRHSVKKGEDNQYERLTNPYKTEKADVKNQLIARTDGDIFLLKDEDQSSPSTNH</sequence>
<evidence type="ECO:0000313" key="3">
    <source>
        <dbReference type="EMBL" id="RSI78959.1"/>
    </source>
</evidence>
<comment type="caution">
    <text evidence="3">The sequence shown here is derived from an EMBL/GenBank/DDBJ whole genome shotgun (WGS) entry which is preliminary data.</text>
</comment>
<dbReference type="RefSeq" id="WP_125827349.1">
    <property type="nucleotide sequence ID" value="NZ_RJNQ01000003.1"/>
</dbReference>
<reference evidence="3 4" key="1">
    <citation type="submission" date="2018-11" db="EMBL/GenBank/DDBJ databases">
        <title>Species Designations Belie Phenotypic and Genotypic Heterogeneity in Oral Streptococci.</title>
        <authorList>
            <person name="Velsko I."/>
        </authorList>
    </citation>
    <scope>NUCLEOTIDE SEQUENCE [LARGE SCALE GENOMIC DNA]</scope>
    <source>
        <strain evidence="3 4">BCA16</strain>
    </source>
</reference>
<name>A0A428CLK0_STRMT</name>
<dbReference type="Proteomes" id="UP000272928">
    <property type="component" value="Unassembled WGS sequence"/>
</dbReference>
<evidence type="ECO:0000256" key="1">
    <source>
        <dbReference type="SAM" id="Phobius"/>
    </source>
</evidence>
<evidence type="ECO:0000313" key="4">
    <source>
        <dbReference type="Proteomes" id="UP000272928"/>
    </source>
</evidence>